<name>A0A067C8Z8_SAPPC</name>
<dbReference type="PRINTS" id="PR01217">
    <property type="entry name" value="PRICHEXTENSN"/>
</dbReference>
<evidence type="ECO:0000256" key="4">
    <source>
        <dbReference type="SAM" id="MobiDB-lite"/>
    </source>
</evidence>
<dbReference type="Gene3D" id="3.50.4.10">
    <property type="entry name" value="Hepatocyte Growth Factor"/>
    <property type="match status" value="1"/>
</dbReference>
<dbReference type="STRING" id="695850.A0A067C8Z8"/>
<dbReference type="PANTHER" id="PTHR13966">
    <property type="entry name" value="ENDONUCLEASE RELATED"/>
    <property type="match status" value="1"/>
</dbReference>
<proteinExistence type="inferred from homology"/>
<feature type="compositionally biased region" description="Low complexity" evidence="4">
    <location>
        <begin position="97"/>
        <end position="141"/>
    </location>
</feature>
<organism evidence="7 8">
    <name type="scientific">Saprolegnia parasitica (strain CBS 223.65)</name>
    <dbReference type="NCBI Taxonomy" id="695850"/>
    <lineage>
        <taxon>Eukaryota</taxon>
        <taxon>Sar</taxon>
        <taxon>Stramenopiles</taxon>
        <taxon>Oomycota</taxon>
        <taxon>Saprolegniomycetes</taxon>
        <taxon>Saprolegniales</taxon>
        <taxon>Saprolegniaceae</taxon>
        <taxon>Saprolegnia</taxon>
    </lineage>
</organism>
<dbReference type="InterPro" id="IPR044925">
    <property type="entry name" value="His-Me_finger_sf"/>
</dbReference>
<feature type="binding site" evidence="3">
    <location>
        <position position="268"/>
    </location>
    <ligand>
        <name>Mg(2+)</name>
        <dbReference type="ChEBI" id="CHEBI:18420"/>
        <note>catalytic</note>
    </ligand>
</feature>
<dbReference type="SMART" id="SM00477">
    <property type="entry name" value="NUC"/>
    <property type="match status" value="1"/>
</dbReference>
<evidence type="ECO:0008006" key="9">
    <source>
        <dbReference type="Google" id="ProtNLM"/>
    </source>
</evidence>
<dbReference type="GO" id="GO:0004519">
    <property type="term" value="F:endonuclease activity"/>
    <property type="evidence" value="ECO:0007669"/>
    <property type="project" value="TreeGrafter"/>
</dbReference>
<gene>
    <name evidence="7" type="ORF">SPRG_20994</name>
</gene>
<dbReference type="RefSeq" id="XP_012206078.1">
    <property type="nucleotide sequence ID" value="XM_012350688.1"/>
</dbReference>
<comment type="similarity">
    <text evidence="1">Belongs to the DNA/RNA non-specific endonuclease family.</text>
</comment>
<dbReference type="EMBL" id="KK583256">
    <property type="protein sequence ID" value="KDO23272.1"/>
    <property type="molecule type" value="Genomic_DNA"/>
</dbReference>
<dbReference type="InterPro" id="IPR020821">
    <property type="entry name" value="ENPP1-3/EXOG-like_nuc-like"/>
</dbReference>
<feature type="active site" description="Proton acceptor" evidence="2">
    <location>
        <position position="237"/>
    </location>
</feature>
<evidence type="ECO:0000313" key="8">
    <source>
        <dbReference type="Proteomes" id="UP000030745"/>
    </source>
</evidence>
<evidence type="ECO:0000259" key="5">
    <source>
        <dbReference type="SMART" id="SM00477"/>
    </source>
</evidence>
<dbReference type="GO" id="GO:0046872">
    <property type="term" value="F:metal ion binding"/>
    <property type="evidence" value="ECO:0007669"/>
    <property type="project" value="UniProtKB-KW"/>
</dbReference>
<evidence type="ECO:0000259" key="6">
    <source>
        <dbReference type="SMART" id="SM00892"/>
    </source>
</evidence>
<dbReference type="Proteomes" id="UP000030745">
    <property type="component" value="Unassembled WGS sequence"/>
</dbReference>
<keyword evidence="8" id="KW-1185">Reference proteome</keyword>
<reference evidence="7 8" key="1">
    <citation type="journal article" date="2013" name="PLoS Genet.">
        <title>Distinctive expansion of potential virulence genes in the genome of the oomycete fish pathogen Saprolegnia parasitica.</title>
        <authorList>
            <person name="Jiang R.H."/>
            <person name="de Bruijn I."/>
            <person name="Haas B.J."/>
            <person name="Belmonte R."/>
            <person name="Lobach L."/>
            <person name="Christie J."/>
            <person name="van den Ackerveken G."/>
            <person name="Bottin A."/>
            <person name="Bulone V."/>
            <person name="Diaz-Moreno S.M."/>
            <person name="Dumas B."/>
            <person name="Fan L."/>
            <person name="Gaulin E."/>
            <person name="Govers F."/>
            <person name="Grenville-Briggs L.J."/>
            <person name="Horner N.R."/>
            <person name="Levin J.Z."/>
            <person name="Mammella M."/>
            <person name="Meijer H.J."/>
            <person name="Morris P."/>
            <person name="Nusbaum C."/>
            <person name="Oome S."/>
            <person name="Phillips A.J."/>
            <person name="van Rooyen D."/>
            <person name="Rzeszutek E."/>
            <person name="Saraiva M."/>
            <person name="Secombes C.J."/>
            <person name="Seidl M.F."/>
            <person name="Snel B."/>
            <person name="Stassen J.H."/>
            <person name="Sykes S."/>
            <person name="Tripathy S."/>
            <person name="van den Berg H."/>
            <person name="Vega-Arreguin J.C."/>
            <person name="Wawra S."/>
            <person name="Young S.K."/>
            <person name="Zeng Q."/>
            <person name="Dieguez-Uribeondo J."/>
            <person name="Russ C."/>
            <person name="Tyler B.M."/>
            <person name="van West P."/>
        </authorList>
    </citation>
    <scope>NUCLEOTIDE SEQUENCE [LARGE SCALE GENOMIC DNA]</scope>
    <source>
        <strain evidence="7 8">CBS 223.65</strain>
    </source>
</reference>
<protein>
    <recommendedName>
        <fullName evidence="9">DNA/RNA non-specific endonuclease domain-containing protein</fullName>
    </recommendedName>
</protein>
<dbReference type="GO" id="GO:0016787">
    <property type="term" value="F:hydrolase activity"/>
    <property type="evidence" value="ECO:0007669"/>
    <property type="project" value="InterPro"/>
</dbReference>
<evidence type="ECO:0000256" key="3">
    <source>
        <dbReference type="PIRSR" id="PIRSR640255-2"/>
    </source>
</evidence>
<dbReference type="InterPro" id="IPR001604">
    <property type="entry name" value="Endo_G_ENPP1-like_dom"/>
</dbReference>
<dbReference type="VEuPathDB" id="FungiDB:SPRG_20994"/>
<dbReference type="SMART" id="SM00892">
    <property type="entry name" value="Endonuclease_NS"/>
    <property type="match status" value="1"/>
</dbReference>
<feature type="compositionally biased region" description="Low complexity" evidence="4">
    <location>
        <begin position="78"/>
        <end position="89"/>
    </location>
</feature>
<dbReference type="OrthoDB" id="69221at2759"/>
<evidence type="ECO:0000256" key="1">
    <source>
        <dbReference type="ARBA" id="ARBA00010052"/>
    </source>
</evidence>
<dbReference type="GeneID" id="24141935"/>
<dbReference type="Pfam" id="PF01223">
    <property type="entry name" value="Endonuclease_NS"/>
    <property type="match status" value="1"/>
</dbReference>
<sequence length="343" mass="37313">MSRAQDPLRAHRSQRRLLGNDIGRTARATADICCDDRKNTPGCPLYVWNPHDGGSCWLKSKKDPRTQSPGAQSATLEVTPARTTSTPAPTTVPPVPTTETPDPTSATPEPTTFPTGTPEPTTSAPQPTTSTPAPTTAAPEPTIKTSVLTPAPVVSSPAPSTNSTTPSVHDIRTLKYTAYELTYDCKERTALRWFYVMGKDVGNAKRPGSFYEDPNMPEGCLQQKSTKAYSNGYDRGHLVTSNHMDTDATIARESHYMNNVVPQVSTFNQGIWFVDGWGIKTPSYFWKVVLTTDPKTYLVSVASIEARLNDGLGPIPVPEGLKNTVESATWALPDNCDHGRRLL</sequence>
<dbReference type="SUPFAM" id="SSF54060">
    <property type="entry name" value="His-Me finger endonucleases"/>
    <property type="match status" value="1"/>
</dbReference>
<evidence type="ECO:0000256" key="2">
    <source>
        <dbReference type="PIRSR" id="PIRSR640255-1"/>
    </source>
</evidence>
<feature type="region of interest" description="Disordered" evidence="4">
    <location>
        <begin position="59"/>
        <end position="141"/>
    </location>
</feature>
<keyword evidence="3" id="KW-0479">Metal-binding</keyword>
<dbReference type="Gene3D" id="3.40.570.10">
    <property type="entry name" value="Extracellular Endonuclease, subunit A"/>
    <property type="match status" value="1"/>
</dbReference>
<dbReference type="AlphaFoldDB" id="A0A067C8Z8"/>
<dbReference type="InterPro" id="IPR040255">
    <property type="entry name" value="Non-specific_endonuclease"/>
</dbReference>
<dbReference type="PANTHER" id="PTHR13966:SF5">
    <property type="entry name" value="ENDONUCLEASE G, MITOCHONDRIAL"/>
    <property type="match status" value="1"/>
</dbReference>
<accession>A0A067C8Z8</accession>
<dbReference type="GO" id="GO:0003676">
    <property type="term" value="F:nucleic acid binding"/>
    <property type="evidence" value="ECO:0007669"/>
    <property type="project" value="InterPro"/>
</dbReference>
<dbReference type="KEGG" id="spar:SPRG_20994"/>
<feature type="domain" description="ENPP1-3/EXOG-like endonuclease/phosphodiesterase" evidence="5">
    <location>
        <begin position="176"/>
        <end position="319"/>
    </location>
</feature>
<evidence type="ECO:0000313" key="7">
    <source>
        <dbReference type="EMBL" id="KDO23272.1"/>
    </source>
</evidence>
<feature type="compositionally biased region" description="Polar residues" evidence="4">
    <location>
        <begin position="66"/>
        <end position="76"/>
    </location>
</feature>
<feature type="domain" description="DNA/RNA non-specific endonuclease/pyrophosphatase/phosphodiesterase" evidence="6">
    <location>
        <begin position="175"/>
        <end position="324"/>
    </location>
</feature>
<dbReference type="InterPro" id="IPR044929">
    <property type="entry name" value="DNA/RNA_non-sp_Endonuclease_sf"/>
</dbReference>